<feature type="domain" description="CobQ/CobB/MinD/ParA nucleotide binding" evidence="8">
    <location>
        <begin position="4"/>
        <end position="189"/>
    </location>
</feature>
<dbReference type="PROSITE" id="PS51274">
    <property type="entry name" value="GATASE_COBBQ"/>
    <property type="match status" value="1"/>
</dbReference>
<evidence type="ECO:0000313" key="11">
    <source>
        <dbReference type="Proteomes" id="UP000294927"/>
    </source>
</evidence>
<keyword evidence="6 7" id="KW-0315">Glutamine amidotransferase</keyword>
<dbReference type="RefSeq" id="WP_133906934.1">
    <property type="nucleotide sequence ID" value="NZ_SOCP01000015.1"/>
</dbReference>
<organism evidence="10 11">
    <name type="scientific">Actinophytocola oryzae</name>
    <dbReference type="NCBI Taxonomy" id="502181"/>
    <lineage>
        <taxon>Bacteria</taxon>
        <taxon>Bacillati</taxon>
        <taxon>Actinomycetota</taxon>
        <taxon>Actinomycetes</taxon>
        <taxon>Pseudonocardiales</taxon>
        <taxon>Pseudonocardiaceae</taxon>
    </lineage>
</organism>
<dbReference type="SUPFAM" id="SSF52317">
    <property type="entry name" value="Class I glutamine amidotransferase-like"/>
    <property type="match status" value="1"/>
</dbReference>
<evidence type="ECO:0000256" key="7">
    <source>
        <dbReference type="HAMAP-Rule" id="MF_00027"/>
    </source>
</evidence>
<keyword evidence="2 7" id="KW-0436">Ligase</keyword>
<feature type="domain" description="CobB/CobQ-like glutamine amidotransferase" evidence="9">
    <location>
        <begin position="251"/>
        <end position="431"/>
    </location>
</feature>
<dbReference type="GO" id="GO:0005524">
    <property type="term" value="F:ATP binding"/>
    <property type="evidence" value="ECO:0007669"/>
    <property type="project" value="UniProtKB-UniRule"/>
</dbReference>
<dbReference type="EMBL" id="SOCP01000015">
    <property type="protein sequence ID" value="TDV43720.1"/>
    <property type="molecule type" value="Genomic_DNA"/>
</dbReference>
<keyword evidence="3 7" id="KW-0547">Nucleotide-binding</keyword>
<dbReference type="Gene3D" id="3.40.50.300">
    <property type="entry name" value="P-loop containing nucleotide triphosphate hydrolases"/>
    <property type="match status" value="2"/>
</dbReference>
<evidence type="ECO:0000259" key="9">
    <source>
        <dbReference type="Pfam" id="PF07685"/>
    </source>
</evidence>
<dbReference type="Pfam" id="PF07685">
    <property type="entry name" value="GATase_3"/>
    <property type="match status" value="1"/>
</dbReference>
<comment type="caution">
    <text evidence="10">The sequence shown here is derived from an EMBL/GenBank/DDBJ whole genome shotgun (WGS) entry which is preliminary data.</text>
</comment>
<dbReference type="AlphaFoldDB" id="A0A4R7V482"/>
<reference evidence="10 11" key="1">
    <citation type="submission" date="2019-03" db="EMBL/GenBank/DDBJ databases">
        <title>Genomic Encyclopedia of Archaeal and Bacterial Type Strains, Phase II (KMG-II): from individual species to whole genera.</title>
        <authorList>
            <person name="Goeker M."/>
        </authorList>
    </citation>
    <scope>NUCLEOTIDE SEQUENCE [LARGE SCALE GENOMIC DNA]</scope>
    <source>
        <strain evidence="10 11">DSM 45499</strain>
    </source>
</reference>
<evidence type="ECO:0000256" key="4">
    <source>
        <dbReference type="ARBA" id="ARBA00022840"/>
    </source>
</evidence>
<dbReference type="InterPro" id="IPR004484">
    <property type="entry name" value="CbiA/CobB_synth"/>
</dbReference>
<dbReference type="GO" id="GO:0043802">
    <property type="term" value="F:hydrogenobyrinic acid a,c-diamide synthase (glutamine-hydrolysing) activity"/>
    <property type="evidence" value="ECO:0007669"/>
    <property type="project" value="UniProtKB-UniRule"/>
</dbReference>
<evidence type="ECO:0000256" key="1">
    <source>
        <dbReference type="ARBA" id="ARBA00001946"/>
    </source>
</evidence>
<dbReference type="NCBIfam" id="TIGR00379">
    <property type="entry name" value="cobB"/>
    <property type="match status" value="1"/>
</dbReference>
<accession>A0A4R7V482</accession>
<dbReference type="SUPFAM" id="SSF52540">
    <property type="entry name" value="P-loop containing nucleoside triphosphate hydrolases"/>
    <property type="match status" value="1"/>
</dbReference>
<dbReference type="PANTHER" id="PTHR43873">
    <property type="entry name" value="COBYRINATE A,C-DIAMIDE SYNTHASE"/>
    <property type="match status" value="1"/>
</dbReference>
<evidence type="ECO:0000256" key="3">
    <source>
        <dbReference type="ARBA" id="ARBA00022741"/>
    </source>
</evidence>
<dbReference type="InterPro" id="IPR027417">
    <property type="entry name" value="P-loop_NTPase"/>
</dbReference>
<dbReference type="CDD" id="cd03130">
    <property type="entry name" value="GATase1_CobB"/>
    <property type="match status" value="1"/>
</dbReference>
<dbReference type="UniPathway" id="UPA00148">
    <property type="reaction ID" value="UER00220"/>
</dbReference>
<name>A0A4R7V482_9PSEU</name>
<dbReference type="CDD" id="cd05388">
    <property type="entry name" value="CobB_N"/>
    <property type="match status" value="1"/>
</dbReference>
<comment type="catalytic activity">
    <reaction evidence="7">
        <text>hydrogenobyrinate + 2 L-glutamine + 2 ATP + 2 H2O = hydrogenobyrinate a,c-diamide + 2 L-glutamate + 2 ADP + 2 phosphate + 2 H(+)</text>
        <dbReference type="Rhea" id="RHEA:12544"/>
        <dbReference type="ChEBI" id="CHEBI:15377"/>
        <dbReference type="ChEBI" id="CHEBI:15378"/>
        <dbReference type="ChEBI" id="CHEBI:29985"/>
        <dbReference type="ChEBI" id="CHEBI:30616"/>
        <dbReference type="ChEBI" id="CHEBI:43474"/>
        <dbReference type="ChEBI" id="CHEBI:58359"/>
        <dbReference type="ChEBI" id="CHEBI:77873"/>
        <dbReference type="ChEBI" id="CHEBI:77874"/>
        <dbReference type="ChEBI" id="CHEBI:456216"/>
        <dbReference type="EC" id="6.3.5.9"/>
    </reaction>
</comment>
<comment type="pathway">
    <text evidence="7">Cofactor biosynthesis; adenosylcobalamin biosynthesis; cob(II)yrinate a,c-diamide from precorrin-2 (aerobic route): step 9/10.</text>
</comment>
<keyword evidence="5 7" id="KW-0460">Magnesium</keyword>
<comment type="cofactor">
    <cofactor evidence="1 7">
        <name>Mg(2+)</name>
        <dbReference type="ChEBI" id="CHEBI:18420"/>
    </cofactor>
</comment>
<comment type="domain">
    <text evidence="7">Comprises of two domains. The C-terminal domain contains the binding site for glutamine and catalyzes the hydrolysis of this substrate to glutamate and ammonia. The N-terminal domain is anticipated to bind ATP and hydrogenobyrinate and catalyzes the ultimate synthesis of the diamide product. The ammonia produced via the glutaminase domain is probably translocated to the adjacent domain via a molecular tunnel, where it reacts with an activated intermediate.</text>
</comment>
<comment type="miscellaneous">
    <text evidence="7">The a and c carboxylates of hydrogenobyrinate are activated for nucleophilic attack via formation of a phosphorylated intermediate by ATP. CobB catalyzes first the amidation of the c-carboxylate, and then that of the a-carboxylate.</text>
</comment>
<keyword evidence="11" id="KW-1185">Reference proteome</keyword>
<keyword evidence="4 7" id="KW-0067">ATP-binding</keyword>
<dbReference type="OrthoDB" id="9764035at2"/>
<comment type="similarity">
    <text evidence="7">Belongs to the CobB/CbiA family.</text>
</comment>
<dbReference type="InterPro" id="IPR011698">
    <property type="entry name" value="GATase_3"/>
</dbReference>
<dbReference type="InterPro" id="IPR029062">
    <property type="entry name" value="Class_I_gatase-like"/>
</dbReference>
<dbReference type="Pfam" id="PF01656">
    <property type="entry name" value="CbiA"/>
    <property type="match status" value="1"/>
</dbReference>
<proteinExistence type="inferred from homology"/>
<sequence>MRRLVVAAPSSGSGKTTVATGLMAALRRRGHRVSPFKIGPDYIDPGYHTLASGRPGRNLDPVLVGEDRINPLFSQGTAGTDIAIVEGVMGMFDGRGSDSDFGSTAHLAKLLSAPVVLVVDASGQARSLGATVRGFRDFDVDVRLGGVIANRVGSPAHAKLLAEVCADVEVPMLGALPWTDTLALPSRHLGLVTAAEHGVAATDAVDAMGTLVDAYVDLDAVVRMAATGSALTSSPWEPAAHVTPVVDEPVIAVAGGPAFTFGYAEHHELLAAAGATFVVFDPLRDESLPAGTAGIVLPGGFPEQQTNALSDNEPLRTAIRRFAADGGPVHAECGGLLYLTRSLDGHPMCGVLATEAERTDQLRIGYRDALALTDSILGPAGTRVTGHEFHTTVTQPSDPASSAWQWQEAGNALAVDGFVQQRVHASYLHVHPAGYPALIDAFLQNSTIPST</sequence>
<evidence type="ECO:0000256" key="5">
    <source>
        <dbReference type="ARBA" id="ARBA00022842"/>
    </source>
</evidence>
<dbReference type="InterPro" id="IPR002586">
    <property type="entry name" value="CobQ/CobB/MinD/ParA_Nub-bd_dom"/>
</dbReference>
<evidence type="ECO:0000313" key="10">
    <source>
        <dbReference type="EMBL" id="TDV43720.1"/>
    </source>
</evidence>
<comment type="function">
    <text evidence="7">Catalyzes the ATP-dependent amidation of the two carboxylate groups at positions a and c of hydrogenobyrinate, using either L-glutamine or ammonia as the nitrogen source.</text>
</comment>
<dbReference type="HAMAP" id="MF_00027">
    <property type="entry name" value="CobB_CbiA"/>
    <property type="match status" value="1"/>
</dbReference>
<dbReference type="EC" id="6.3.5.9" evidence="7"/>
<dbReference type="NCBIfam" id="NF002204">
    <property type="entry name" value="PRK01077.1"/>
    <property type="match status" value="1"/>
</dbReference>
<keyword evidence="7" id="KW-0169">Cobalamin biosynthesis</keyword>
<dbReference type="GO" id="GO:0042242">
    <property type="term" value="F:cobyrinic acid a,c-diamide synthase activity"/>
    <property type="evidence" value="ECO:0007669"/>
    <property type="project" value="InterPro"/>
</dbReference>
<evidence type="ECO:0000256" key="6">
    <source>
        <dbReference type="ARBA" id="ARBA00022962"/>
    </source>
</evidence>
<feature type="site" description="Increases nucleophilicity of active site Cys" evidence="7">
    <location>
        <position position="429"/>
    </location>
</feature>
<dbReference type="PANTHER" id="PTHR43873:SF1">
    <property type="entry name" value="COBYRINATE A,C-DIAMIDE SYNTHASE"/>
    <property type="match status" value="1"/>
</dbReference>
<feature type="active site" description="Nucleophile" evidence="7">
    <location>
        <position position="333"/>
    </location>
</feature>
<evidence type="ECO:0000256" key="2">
    <source>
        <dbReference type="ARBA" id="ARBA00022598"/>
    </source>
</evidence>
<protein>
    <recommendedName>
        <fullName evidence="7">Hydrogenobyrinate a,c-diamide synthase</fullName>
        <ecNumber evidence="7">6.3.5.9</ecNumber>
    </recommendedName>
    <alternativeName>
        <fullName evidence="7">Hydrogenobyrinic acid a,c-diamide synthase</fullName>
    </alternativeName>
</protein>
<dbReference type="GO" id="GO:0009236">
    <property type="term" value="P:cobalamin biosynthetic process"/>
    <property type="evidence" value="ECO:0007669"/>
    <property type="project" value="UniProtKB-UniRule"/>
</dbReference>
<dbReference type="Gene3D" id="3.40.50.880">
    <property type="match status" value="1"/>
</dbReference>
<dbReference type="Proteomes" id="UP000294927">
    <property type="component" value="Unassembled WGS sequence"/>
</dbReference>
<gene>
    <name evidence="7" type="primary">cobB</name>
    <name evidence="10" type="ORF">CLV71_115183</name>
</gene>
<evidence type="ECO:0000259" key="8">
    <source>
        <dbReference type="Pfam" id="PF01656"/>
    </source>
</evidence>